<evidence type="ECO:0000313" key="3">
    <source>
        <dbReference type="EMBL" id="SON55499.1"/>
    </source>
</evidence>
<dbReference type="GO" id="GO:0003676">
    <property type="term" value="F:nucleic acid binding"/>
    <property type="evidence" value="ECO:0007669"/>
    <property type="project" value="InterPro"/>
</dbReference>
<dbReference type="Gene3D" id="2.40.50.90">
    <property type="match status" value="1"/>
</dbReference>
<dbReference type="Pfam" id="PF00565">
    <property type="entry name" value="SNase"/>
    <property type="match status" value="1"/>
</dbReference>
<dbReference type="KEGG" id="hdi:HDIA_1958"/>
<feature type="chain" id="PRO_5012767723" evidence="1">
    <location>
        <begin position="21"/>
        <end position="133"/>
    </location>
</feature>
<evidence type="ECO:0000259" key="2">
    <source>
        <dbReference type="PROSITE" id="PS50830"/>
    </source>
</evidence>
<gene>
    <name evidence="3" type="primary">nucH</name>
    <name evidence="3" type="ORF">HDIA_1958</name>
</gene>
<sequence length="133" mass="14311">MARCLIAAALLVALVPAAGAESLPICGAGKRVSCVVDGDTLWFHREKIRLLGVDAPEVSDPKCANERRAGDEATRALQALLARGPIQLERHGKDRYGRTLARVYAGGMDVEQALLTGGYARVWPDGPKTWCDQ</sequence>
<evidence type="ECO:0000313" key="4">
    <source>
        <dbReference type="Proteomes" id="UP000223606"/>
    </source>
</evidence>
<dbReference type="AlphaFoldDB" id="A0A2C9D5R3"/>
<dbReference type="PROSITE" id="PS01284">
    <property type="entry name" value="TNASE_2"/>
    <property type="match status" value="1"/>
</dbReference>
<feature type="signal peptide" evidence="1">
    <location>
        <begin position="1"/>
        <end position="20"/>
    </location>
</feature>
<dbReference type="GO" id="GO:1990599">
    <property type="term" value="F:3' overhang single-stranded DNA endodeoxyribonuclease activity"/>
    <property type="evidence" value="ECO:0007669"/>
    <property type="project" value="UniProtKB-EC"/>
</dbReference>
<proteinExistence type="predicted"/>
<dbReference type="SUPFAM" id="SSF50199">
    <property type="entry name" value="Staphylococcal nuclease"/>
    <property type="match status" value="1"/>
</dbReference>
<evidence type="ECO:0000256" key="1">
    <source>
        <dbReference type="SAM" id="SignalP"/>
    </source>
</evidence>
<dbReference type="InterPro" id="IPR016071">
    <property type="entry name" value="Staphylococal_nuclease_OB-fold"/>
</dbReference>
<name>A0A2C9D5R3_9HYPH</name>
<dbReference type="RefSeq" id="WP_245884225.1">
    <property type="nucleotide sequence ID" value="NZ_LT960614.1"/>
</dbReference>
<dbReference type="Proteomes" id="UP000223606">
    <property type="component" value="Chromosome 1"/>
</dbReference>
<protein>
    <submittedName>
        <fullName evidence="3">Thermonuclease</fullName>
        <ecNumber evidence="3">3.1.31.1</ecNumber>
    </submittedName>
</protein>
<dbReference type="PROSITE" id="PS50830">
    <property type="entry name" value="TNASE_3"/>
    <property type="match status" value="1"/>
</dbReference>
<reference evidence="4" key="1">
    <citation type="submission" date="2017-09" db="EMBL/GenBank/DDBJ databases">
        <title>Genome sequence of Nannocystis excedens DSM 71.</title>
        <authorList>
            <person name="Blom J."/>
        </authorList>
    </citation>
    <scope>NUCLEOTIDE SEQUENCE [LARGE SCALE GENOMIC DNA]</scope>
    <source>
        <strain evidence="4">type strain: E19</strain>
    </source>
</reference>
<dbReference type="InterPro" id="IPR035437">
    <property type="entry name" value="SNase_OB-fold_sf"/>
</dbReference>
<dbReference type="InterPro" id="IPR002071">
    <property type="entry name" value="Thermonucl_AS"/>
</dbReference>
<feature type="domain" description="TNase-like" evidence="2">
    <location>
        <begin position="31"/>
        <end position="122"/>
    </location>
</feature>
<dbReference type="SMART" id="SM00318">
    <property type="entry name" value="SNc"/>
    <property type="match status" value="1"/>
</dbReference>
<dbReference type="EMBL" id="LT960614">
    <property type="protein sequence ID" value="SON55499.1"/>
    <property type="molecule type" value="Genomic_DNA"/>
</dbReference>
<keyword evidence="1" id="KW-0732">Signal</keyword>
<accession>A0A2C9D5R3</accession>
<dbReference type="EC" id="3.1.31.1" evidence="3"/>
<organism evidence="3 4">
    <name type="scientific">Hartmannibacter diazotrophicus</name>
    <dbReference type="NCBI Taxonomy" id="1482074"/>
    <lineage>
        <taxon>Bacteria</taxon>
        <taxon>Pseudomonadati</taxon>
        <taxon>Pseudomonadota</taxon>
        <taxon>Alphaproteobacteria</taxon>
        <taxon>Hyphomicrobiales</taxon>
        <taxon>Pleomorphomonadaceae</taxon>
        <taxon>Hartmannibacter</taxon>
    </lineage>
</organism>
<keyword evidence="4" id="KW-1185">Reference proteome</keyword>
<keyword evidence="3" id="KW-0378">Hydrolase</keyword>